<organism evidence="1 2">
    <name type="scientific">Flexivirga endophytica</name>
    <dbReference type="NCBI Taxonomy" id="1849103"/>
    <lineage>
        <taxon>Bacteria</taxon>
        <taxon>Bacillati</taxon>
        <taxon>Actinomycetota</taxon>
        <taxon>Actinomycetes</taxon>
        <taxon>Micrococcales</taxon>
        <taxon>Dermacoccaceae</taxon>
        <taxon>Flexivirga</taxon>
    </lineage>
</organism>
<dbReference type="Proteomes" id="UP000636793">
    <property type="component" value="Unassembled WGS sequence"/>
</dbReference>
<reference evidence="1" key="1">
    <citation type="journal article" date="2014" name="Int. J. Syst. Evol. Microbiol.">
        <title>Complete genome sequence of Corynebacterium casei LMG S-19264T (=DSM 44701T), isolated from a smear-ripened cheese.</title>
        <authorList>
            <consortium name="US DOE Joint Genome Institute (JGI-PGF)"/>
            <person name="Walter F."/>
            <person name="Albersmeier A."/>
            <person name="Kalinowski J."/>
            <person name="Ruckert C."/>
        </authorList>
    </citation>
    <scope>NUCLEOTIDE SEQUENCE</scope>
    <source>
        <strain evidence="1">CGMCC 1.15085</strain>
    </source>
</reference>
<dbReference type="AlphaFoldDB" id="A0A916WQ34"/>
<evidence type="ECO:0000313" key="1">
    <source>
        <dbReference type="EMBL" id="GGB23750.1"/>
    </source>
</evidence>
<sequence length="130" mass="14632">MAACTALLTEDASFAMPPLSIWYAPRLIVETWARESSLSGEWRWKVTPSSANAQPALAFYAWDEATGAHLPFALNVLTLRDDRVFDVTAFIVRSTDSPDNESYQRFPQQPMDQRSLSATYGRFGLPDRLD</sequence>
<dbReference type="Gene3D" id="3.10.450.50">
    <property type="match status" value="1"/>
</dbReference>
<gene>
    <name evidence="1" type="ORF">GCM10011492_12040</name>
</gene>
<protein>
    <submittedName>
        <fullName evidence="1">Uncharacterized protein</fullName>
    </submittedName>
</protein>
<evidence type="ECO:0000313" key="2">
    <source>
        <dbReference type="Proteomes" id="UP000636793"/>
    </source>
</evidence>
<proteinExistence type="predicted"/>
<accession>A0A916WQ34</accession>
<name>A0A916WQ34_9MICO</name>
<dbReference type="EMBL" id="BMHI01000002">
    <property type="protein sequence ID" value="GGB23750.1"/>
    <property type="molecule type" value="Genomic_DNA"/>
</dbReference>
<reference evidence="1" key="2">
    <citation type="submission" date="2020-09" db="EMBL/GenBank/DDBJ databases">
        <authorList>
            <person name="Sun Q."/>
            <person name="Zhou Y."/>
        </authorList>
    </citation>
    <scope>NUCLEOTIDE SEQUENCE</scope>
    <source>
        <strain evidence="1">CGMCC 1.15085</strain>
    </source>
</reference>
<keyword evidence="2" id="KW-1185">Reference proteome</keyword>
<comment type="caution">
    <text evidence="1">The sequence shown here is derived from an EMBL/GenBank/DDBJ whole genome shotgun (WGS) entry which is preliminary data.</text>
</comment>
<dbReference type="RefSeq" id="WP_188836086.1">
    <property type="nucleotide sequence ID" value="NZ_BMHI01000002.1"/>
</dbReference>